<reference evidence="2 3" key="1">
    <citation type="submission" date="2015-09" db="EMBL/GenBank/DDBJ databases">
        <title>Identification and resolution of microdiversity through metagenomic sequencing of parallel consortia.</title>
        <authorList>
            <person name="Nelson W.C."/>
            <person name="Romine M.F."/>
            <person name="Lindemann S.R."/>
        </authorList>
    </citation>
    <scope>NUCLEOTIDE SEQUENCE [LARGE SCALE GENOMIC DNA]</scope>
    <source>
        <strain evidence="2">Ana</strain>
    </source>
</reference>
<keyword evidence="2" id="KW-0436">Ligase</keyword>
<protein>
    <submittedName>
        <fullName evidence="2">Long-chain acyl-CoA synthetase</fullName>
        <ecNumber evidence="2">6.2.1.3</ecNumber>
    </submittedName>
</protein>
<dbReference type="Gene3D" id="3.40.50.12780">
    <property type="entry name" value="N-terminal domain of ligase-like"/>
    <property type="match status" value="1"/>
</dbReference>
<evidence type="ECO:0000313" key="2">
    <source>
        <dbReference type="EMBL" id="KPQ36375.1"/>
    </source>
</evidence>
<name>A0A0P7ZMW2_9CYAN</name>
<dbReference type="Gene3D" id="3.30.300.30">
    <property type="match status" value="1"/>
</dbReference>
<dbReference type="Proteomes" id="UP000050465">
    <property type="component" value="Unassembled WGS sequence"/>
</dbReference>
<dbReference type="GO" id="GO:0004467">
    <property type="term" value="F:long-chain fatty acid-CoA ligase activity"/>
    <property type="evidence" value="ECO:0007669"/>
    <property type="project" value="UniProtKB-EC"/>
</dbReference>
<proteinExistence type="predicted"/>
<feature type="domain" description="AMP-dependent synthetase/ligase" evidence="1">
    <location>
        <begin position="31"/>
        <end position="468"/>
    </location>
</feature>
<dbReference type="InterPro" id="IPR020845">
    <property type="entry name" value="AMP-binding_CS"/>
</dbReference>
<accession>A0A0P7ZMW2</accession>
<evidence type="ECO:0000259" key="1">
    <source>
        <dbReference type="Pfam" id="PF00501"/>
    </source>
</evidence>
<dbReference type="GO" id="GO:0008922">
    <property type="term" value="F:long-chain fatty acid [acyl-carrier-protein] ligase activity"/>
    <property type="evidence" value="ECO:0007669"/>
    <property type="project" value="TreeGrafter"/>
</dbReference>
<dbReference type="InterPro" id="IPR052987">
    <property type="entry name" value="Chloroplast_AMP-bd_Enzymes"/>
</dbReference>
<dbReference type="EMBL" id="LJZR01000006">
    <property type="protein sequence ID" value="KPQ36375.1"/>
    <property type="molecule type" value="Genomic_DNA"/>
</dbReference>
<sequence length="638" mass="70137">MTAALHEQEKNNWARSIRYDQVSAIPEIWATVAERYGDCLALYDPHSSPETKYTYSELAAAIAQFASGLQALGVQPKEAIALFSENRPRWMVADQGIMTAGAIDAVRGASADKDELLFILDNSDSIGLVVQDLATLEKFANDLSSAGLRFVILLTDEPTQVSQDLGGAQVMNFSELMALGDRAGELKPVAHEVSDTATLMYTSGTSGMPKGVMLSHSNLLSQIAGASSVVSVGPGKKVMSILPIWHSYERSFEYFTLSQGVTQIYTNIRSVKKDFKEHSPQYMVAVPRLWESIYEGVQKQFREQPAGKQKLVNFFLARSHQYIKARRILAGLDLGQLTSSPGQKLIAALQMIYLWPLHQLGDRIVYAKVRQAMGGQVDYLVSGGGSIADHLEDFYELAGIPILGGYGLTETSPITHVRRPWRNLRGADGQPVPGVETLIVDLETRKPVPVGQAGLVLLRGPQIMQGYYKNPEATAKAVDPEGWLDTGDLGRMTPQGDLIITGRAKDTIVLTNGENIEPTPIENACLRSPYIDQIMLLGQDQKMLGALIVPNQEALEKWAASKGIAPALESDAVQTLIKQELKREVANRPGYRADDRIGPFKLLSEPFTVENGLLTQTLKVKRNKVRDRYQETIDALFI</sequence>
<comment type="caution">
    <text evidence="2">The sequence shown here is derived from an EMBL/GenBank/DDBJ whole genome shotgun (WGS) entry which is preliminary data.</text>
</comment>
<dbReference type="EC" id="6.2.1.3" evidence="2"/>
<dbReference type="Pfam" id="PF23562">
    <property type="entry name" value="AMP-binding_C_3"/>
    <property type="match status" value="1"/>
</dbReference>
<evidence type="ECO:0000313" key="3">
    <source>
        <dbReference type="Proteomes" id="UP000050465"/>
    </source>
</evidence>
<dbReference type="InterPro" id="IPR000873">
    <property type="entry name" value="AMP-dep_synth/lig_dom"/>
</dbReference>
<dbReference type="SUPFAM" id="SSF56801">
    <property type="entry name" value="Acetyl-CoA synthetase-like"/>
    <property type="match status" value="1"/>
</dbReference>
<dbReference type="Pfam" id="PF00501">
    <property type="entry name" value="AMP-binding"/>
    <property type="match status" value="1"/>
</dbReference>
<dbReference type="GO" id="GO:0030497">
    <property type="term" value="P:fatty acid elongation"/>
    <property type="evidence" value="ECO:0007669"/>
    <property type="project" value="TreeGrafter"/>
</dbReference>
<dbReference type="PANTHER" id="PTHR43813">
    <property type="entry name" value="ACYL-ACTIVATING ENZYME 16, CHLOROPLASTIC-RELATED"/>
    <property type="match status" value="1"/>
</dbReference>
<organism evidence="2 3">
    <name type="scientific">Phormidesmis priestleyi Ana</name>
    <dbReference type="NCBI Taxonomy" id="1666911"/>
    <lineage>
        <taxon>Bacteria</taxon>
        <taxon>Bacillati</taxon>
        <taxon>Cyanobacteriota</taxon>
        <taxon>Cyanophyceae</taxon>
        <taxon>Leptolyngbyales</taxon>
        <taxon>Leptolyngbyaceae</taxon>
        <taxon>Phormidesmis</taxon>
    </lineage>
</organism>
<dbReference type="PATRIC" id="fig|1666911.3.peg.5081"/>
<dbReference type="InterPro" id="IPR045851">
    <property type="entry name" value="AMP-bd_C_sf"/>
</dbReference>
<dbReference type="InterPro" id="IPR042099">
    <property type="entry name" value="ANL_N_sf"/>
</dbReference>
<dbReference type="STRING" id="1666911.HLUCCA11_05810"/>
<dbReference type="PANTHER" id="PTHR43813:SF1">
    <property type="entry name" value="ACYL-ACTIVATING ENZYME 16, CHLOROPLASTIC-RELATED"/>
    <property type="match status" value="1"/>
</dbReference>
<dbReference type="PROSITE" id="PS00455">
    <property type="entry name" value="AMP_BINDING"/>
    <property type="match status" value="1"/>
</dbReference>
<dbReference type="AlphaFoldDB" id="A0A0P7ZMW2"/>
<gene>
    <name evidence="2" type="primary">fadD</name>
    <name evidence="2" type="ORF">HLUCCA11_05810</name>
</gene>